<dbReference type="PATRIC" id="fig|398512.5.peg.3167"/>
<comment type="caution">
    <text evidence="1">The sequence shown here is derived from an EMBL/GenBank/DDBJ whole genome shotgun (WGS) entry which is preliminary data.</text>
</comment>
<dbReference type="STRING" id="398512.Bccel_3018"/>
<organism evidence="1 2">
    <name type="scientific">Pseudobacteroides cellulosolvens ATCC 35603 = DSM 2933</name>
    <dbReference type="NCBI Taxonomy" id="398512"/>
    <lineage>
        <taxon>Bacteria</taxon>
        <taxon>Bacillati</taxon>
        <taxon>Bacillota</taxon>
        <taxon>Clostridia</taxon>
        <taxon>Eubacteriales</taxon>
        <taxon>Oscillospiraceae</taxon>
        <taxon>Pseudobacteroides</taxon>
    </lineage>
</organism>
<protein>
    <submittedName>
        <fullName evidence="1">Uncharacterized protein</fullName>
    </submittedName>
</protein>
<dbReference type="Proteomes" id="UP000036923">
    <property type="component" value="Unassembled WGS sequence"/>
</dbReference>
<sequence precursor="true">MTKLKNVLSDKTGSSTPLIIAVVLAIIILSSSAFEYMRLMIVAVGVRDAVQSAVIDVATENWDEAYNGLREGYSGGYVLSGTSWNQNITTGDVYGRLKDNLGLKQENGKYVKYAGSTLEYAVSGLSVSVTNAPLAPSNINGISQLTVEGTVDIAVPLSFGWGHLPPMQIKMKLKAGYTPKF</sequence>
<dbReference type="OrthoDB" id="9799526at2"/>
<reference evidence="2" key="1">
    <citation type="submission" date="2015-07" db="EMBL/GenBank/DDBJ databases">
        <title>Near-Complete Genome Sequence of the Cellulolytic Bacterium Bacteroides (Pseudobacteroides) cellulosolvens ATCC 35603.</title>
        <authorList>
            <person name="Dassa B."/>
            <person name="Utturkar S.M."/>
            <person name="Klingeman D.M."/>
            <person name="Hurt R.A."/>
            <person name="Keller M."/>
            <person name="Xu J."/>
            <person name="Reddy Y.H.K."/>
            <person name="Borovok I."/>
            <person name="Grinberg I.R."/>
            <person name="Lamed R."/>
            <person name="Zhivin O."/>
            <person name="Bayer E.A."/>
            <person name="Brown S.D."/>
        </authorList>
    </citation>
    <scope>NUCLEOTIDE SEQUENCE [LARGE SCALE GENOMIC DNA]</scope>
    <source>
        <strain evidence="2">DSM 2933</strain>
    </source>
</reference>
<keyword evidence="2" id="KW-1185">Reference proteome</keyword>
<dbReference type="eggNOG" id="ENOG502ZB4B">
    <property type="taxonomic scope" value="Bacteria"/>
</dbReference>
<dbReference type="AlphaFoldDB" id="A0A0L6JQV9"/>
<evidence type="ECO:0000313" key="2">
    <source>
        <dbReference type="Proteomes" id="UP000036923"/>
    </source>
</evidence>
<dbReference type="EMBL" id="LGTC01000001">
    <property type="protein sequence ID" value="KNY27747.1"/>
    <property type="molecule type" value="Genomic_DNA"/>
</dbReference>
<gene>
    <name evidence="1" type="ORF">Bccel_3018</name>
</gene>
<accession>A0A0L6JQV9</accession>
<evidence type="ECO:0000313" key="1">
    <source>
        <dbReference type="EMBL" id="KNY27747.1"/>
    </source>
</evidence>
<name>A0A0L6JQV9_9FIRM</name>
<dbReference type="RefSeq" id="WP_028308398.1">
    <property type="nucleotide sequence ID" value="NZ_JQKC01000035.1"/>
</dbReference>
<proteinExistence type="predicted"/>